<dbReference type="EMBL" id="VZCB01000079">
    <property type="protein sequence ID" value="MQN81296.1"/>
    <property type="molecule type" value="Genomic_DNA"/>
</dbReference>
<reference evidence="3 4" key="1">
    <citation type="submission" date="2019-09" db="EMBL/GenBank/DDBJ databases">
        <title>Distinct polysaccharide growth profiles of human intestinal Prevotella copri isolates.</title>
        <authorList>
            <person name="Fehlner-Peach H."/>
            <person name="Magnabosco C."/>
            <person name="Raghavan V."/>
            <person name="Scher J.U."/>
            <person name="Tett A."/>
            <person name="Cox L.M."/>
            <person name="Gottsegen C."/>
            <person name="Watters A."/>
            <person name="Wiltshire- Gordon J.D."/>
            <person name="Segata N."/>
            <person name="Bonneau R."/>
            <person name="Littman D.R."/>
        </authorList>
    </citation>
    <scope>NUCLEOTIDE SEQUENCE [LARGE SCALE GENOMIC DNA]</scope>
    <source>
        <strain evidence="4">iA622</strain>
        <strain evidence="2">IA622</strain>
        <strain evidence="3">iAQ1179</strain>
        <strain evidence="1">IAQ1179</strain>
    </source>
</reference>
<gene>
    <name evidence="2" type="ORF">F7D73_10120</name>
    <name evidence="1" type="ORF">F7D95_15145</name>
</gene>
<proteinExistence type="predicted"/>
<evidence type="ECO:0000313" key="3">
    <source>
        <dbReference type="Proteomes" id="UP000442105"/>
    </source>
</evidence>
<dbReference type="AlphaFoldDB" id="A0A646FX25"/>
<dbReference type="Proteomes" id="UP000480425">
    <property type="component" value="Unassembled WGS sequence"/>
</dbReference>
<dbReference type="Proteomes" id="UP000442105">
    <property type="component" value="Unassembled WGS sequence"/>
</dbReference>
<evidence type="ECO:0000313" key="4">
    <source>
        <dbReference type="Proteomes" id="UP000480425"/>
    </source>
</evidence>
<dbReference type="EMBL" id="VZCW01000382">
    <property type="protein sequence ID" value="MQN14094.1"/>
    <property type="molecule type" value="Genomic_DNA"/>
</dbReference>
<comment type="caution">
    <text evidence="2">The sequence shown here is derived from an EMBL/GenBank/DDBJ whole genome shotgun (WGS) entry which is preliminary data.</text>
</comment>
<organism evidence="2 4">
    <name type="scientific">Segatella copri</name>
    <dbReference type="NCBI Taxonomy" id="165179"/>
    <lineage>
        <taxon>Bacteria</taxon>
        <taxon>Pseudomonadati</taxon>
        <taxon>Bacteroidota</taxon>
        <taxon>Bacteroidia</taxon>
        <taxon>Bacteroidales</taxon>
        <taxon>Prevotellaceae</taxon>
        <taxon>Segatella</taxon>
    </lineage>
</organism>
<accession>A0A646FX25</accession>
<sequence>MAEPRKYKSSKRGDGRTQKRIGVAIDSELEDWLNTKPNKNRYINELIRQDMTRHKVIITTAGKPEIKIIEP</sequence>
<evidence type="ECO:0000313" key="1">
    <source>
        <dbReference type="EMBL" id="MQN14094.1"/>
    </source>
</evidence>
<protein>
    <submittedName>
        <fullName evidence="2">Uncharacterized protein</fullName>
    </submittedName>
</protein>
<dbReference type="OrthoDB" id="9961382at2"/>
<name>A0A646FX25_9BACT</name>
<dbReference type="RefSeq" id="WP_153081876.1">
    <property type="nucleotide sequence ID" value="NZ_VZCB01000079.1"/>
</dbReference>
<evidence type="ECO:0000313" key="2">
    <source>
        <dbReference type="EMBL" id="MQN81296.1"/>
    </source>
</evidence>